<gene>
    <name evidence="1" type="ORF">BCR44DRAFT_37072</name>
</gene>
<proteinExistence type="predicted"/>
<keyword evidence="2" id="KW-1185">Reference proteome</keyword>
<dbReference type="EMBL" id="MCFL01000010">
    <property type="protein sequence ID" value="ORZ37995.1"/>
    <property type="molecule type" value="Genomic_DNA"/>
</dbReference>
<evidence type="ECO:0000313" key="2">
    <source>
        <dbReference type="Proteomes" id="UP000193411"/>
    </source>
</evidence>
<evidence type="ECO:0000313" key="1">
    <source>
        <dbReference type="EMBL" id="ORZ37995.1"/>
    </source>
</evidence>
<sequence length="183" mass="20660">MNKLKVLSLVKNARALQQLHVERFSALEQQGVQESIHAYVTARHGKSPRDFCFARVQQAQVGVFWPRIFLSFDVPSKKVMIAFGSWLKAHNESDQQRLSIETQSGLQELVALDDVDVIDASSVLAPAHAMPLYSNLERGGVTVSRELVMACGPSHCRSWVLNSFASREVFHLLRSPDLWYRLI</sequence>
<organism evidence="1 2">
    <name type="scientific">Catenaria anguillulae PL171</name>
    <dbReference type="NCBI Taxonomy" id="765915"/>
    <lineage>
        <taxon>Eukaryota</taxon>
        <taxon>Fungi</taxon>
        <taxon>Fungi incertae sedis</taxon>
        <taxon>Blastocladiomycota</taxon>
        <taxon>Blastocladiomycetes</taxon>
        <taxon>Blastocladiales</taxon>
        <taxon>Catenariaceae</taxon>
        <taxon>Catenaria</taxon>
    </lineage>
</organism>
<reference evidence="1 2" key="1">
    <citation type="submission" date="2016-07" db="EMBL/GenBank/DDBJ databases">
        <title>Pervasive Adenine N6-methylation of Active Genes in Fungi.</title>
        <authorList>
            <consortium name="DOE Joint Genome Institute"/>
            <person name="Mondo S.J."/>
            <person name="Dannebaum R.O."/>
            <person name="Kuo R.C."/>
            <person name="Labutti K."/>
            <person name="Haridas S."/>
            <person name="Kuo A."/>
            <person name="Salamov A."/>
            <person name="Ahrendt S.R."/>
            <person name="Lipzen A."/>
            <person name="Sullivan W."/>
            <person name="Andreopoulos W.B."/>
            <person name="Clum A."/>
            <person name="Lindquist E."/>
            <person name="Daum C."/>
            <person name="Ramamoorthy G.K."/>
            <person name="Gryganskyi A."/>
            <person name="Culley D."/>
            <person name="Magnuson J.K."/>
            <person name="James T.Y."/>
            <person name="O'Malley M.A."/>
            <person name="Stajich J.E."/>
            <person name="Spatafora J.W."/>
            <person name="Visel A."/>
            <person name="Grigoriev I.V."/>
        </authorList>
    </citation>
    <scope>NUCLEOTIDE SEQUENCE [LARGE SCALE GENOMIC DNA]</scope>
    <source>
        <strain evidence="1 2">PL171</strain>
    </source>
</reference>
<dbReference type="Proteomes" id="UP000193411">
    <property type="component" value="Unassembled WGS sequence"/>
</dbReference>
<accession>A0A1Y2HTS0</accession>
<comment type="caution">
    <text evidence="1">The sequence shown here is derived from an EMBL/GenBank/DDBJ whole genome shotgun (WGS) entry which is preliminary data.</text>
</comment>
<protein>
    <submittedName>
        <fullName evidence="1">Uncharacterized protein</fullName>
    </submittedName>
</protein>
<dbReference type="AlphaFoldDB" id="A0A1Y2HTS0"/>
<name>A0A1Y2HTS0_9FUNG</name>